<dbReference type="CDD" id="cd01647">
    <property type="entry name" value="RT_LTR"/>
    <property type="match status" value="1"/>
</dbReference>
<comment type="caution">
    <text evidence="1">The sequence shown here is derived from an EMBL/GenBank/DDBJ whole genome shotgun (WGS) entry which is preliminary data.</text>
</comment>
<dbReference type="SUPFAM" id="SSF56672">
    <property type="entry name" value="DNA/RNA polymerases"/>
    <property type="match status" value="1"/>
</dbReference>
<dbReference type="OrthoDB" id="6429476at2759"/>
<dbReference type="Gene3D" id="3.30.70.270">
    <property type="match status" value="1"/>
</dbReference>
<evidence type="ECO:0000313" key="2">
    <source>
        <dbReference type="Proteomes" id="UP000325315"/>
    </source>
</evidence>
<dbReference type="InterPro" id="IPR043502">
    <property type="entry name" value="DNA/RNA_pol_sf"/>
</dbReference>
<dbReference type="InterPro" id="IPR043128">
    <property type="entry name" value="Rev_trsase/Diguanyl_cyclase"/>
</dbReference>
<dbReference type="EMBL" id="SMMG02000005">
    <property type="protein sequence ID" value="KAA3474696.1"/>
    <property type="molecule type" value="Genomic_DNA"/>
</dbReference>
<protein>
    <submittedName>
        <fullName evidence="1">Retrotransposon protein</fullName>
    </submittedName>
</protein>
<reference evidence="2" key="1">
    <citation type="journal article" date="2019" name="Plant Biotechnol. J.">
        <title>Genome sequencing of the Australian wild diploid species Gossypium australe highlights disease resistance and delayed gland morphogenesis.</title>
        <authorList>
            <person name="Cai Y."/>
            <person name="Cai X."/>
            <person name="Wang Q."/>
            <person name="Wang P."/>
            <person name="Zhang Y."/>
            <person name="Cai C."/>
            <person name="Xu Y."/>
            <person name="Wang K."/>
            <person name="Zhou Z."/>
            <person name="Wang C."/>
            <person name="Geng S."/>
            <person name="Li B."/>
            <person name="Dong Q."/>
            <person name="Hou Y."/>
            <person name="Wang H."/>
            <person name="Ai P."/>
            <person name="Liu Z."/>
            <person name="Yi F."/>
            <person name="Sun M."/>
            <person name="An G."/>
            <person name="Cheng J."/>
            <person name="Zhang Y."/>
            <person name="Shi Q."/>
            <person name="Xie Y."/>
            <person name="Shi X."/>
            <person name="Chang Y."/>
            <person name="Huang F."/>
            <person name="Chen Y."/>
            <person name="Hong S."/>
            <person name="Mi L."/>
            <person name="Sun Q."/>
            <person name="Zhang L."/>
            <person name="Zhou B."/>
            <person name="Peng R."/>
            <person name="Zhang X."/>
            <person name="Liu F."/>
        </authorList>
    </citation>
    <scope>NUCLEOTIDE SEQUENCE [LARGE SCALE GENOMIC DNA]</scope>
    <source>
        <strain evidence="2">cv. PA1801</strain>
    </source>
</reference>
<dbReference type="Proteomes" id="UP000325315">
    <property type="component" value="Unassembled WGS sequence"/>
</dbReference>
<dbReference type="AlphaFoldDB" id="A0A5B6W094"/>
<evidence type="ECO:0000313" key="1">
    <source>
        <dbReference type="EMBL" id="KAA3474696.1"/>
    </source>
</evidence>
<sequence>MSEMQVLLVQLWRISELLRSFRIFSRGTSKVTSGREVEFGIELLLGTTPVYIAFYQLLDRDFIRLSVSSWGTPVIFVKKNDGFLRLCIDYRQLNKLTVKNKYPPPRIDDLATIFSKINLRSWYYQFKLKELMTRYGHFEFLVMPFGFTNASAVNSS</sequence>
<accession>A0A5B6W094</accession>
<name>A0A5B6W094_9ROSI</name>
<keyword evidence="2" id="KW-1185">Reference proteome</keyword>
<organism evidence="1 2">
    <name type="scientific">Gossypium australe</name>
    <dbReference type="NCBI Taxonomy" id="47621"/>
    <lineage>
        <taxon>Eukaryota</taxon>
        <taxon>Viridiplantae</taxon>
        <taxon>Streptophyta</taxon>
        <taxon>Embryophyta</taxon>
        <taxon>Tracheophyta</taxon>
        <taxon>Spermatophyta</taxon>
        <taxon>Magnoliopsida</taxon>
        <taxon>eudicotyledons</taxon>
        <taxon>Gunneridae</taxon>
        <taxon>Pentapetalae</taxon>
        <taxon>rosids</taxon>
        <taxon>malvids</taxon>
        <taxon>Malvales</taxon>
        <taxon>Malvaceae</taxon>
        <taxon>Malvoideae</taxon>
        <taxon>Gossypium</taxon>
    </lineage>
</organism>
<dbReference type="PANTHER" id="PTHR24559:SF444">
    <property type="entry name" value="REVERSE TRANSCRIPTASE DOMAIN-CONTAINING PROTEIN"/>
    <property type="match status" value="1"/>
</dbReference>
<dbReference type="InterPro" id="IPR053134">
    <property type="entry name" value="RNA-dir_DNA_polymerase"/>
</dbReference>
<dbReference type="PANTHER" id="PTHR24559">
    <property type="entry name" value="TRANSPOSON TY3-I GAG-POL POLYPROTEIN"/>
    <property type="match status" value="1"/>
</dbReference>
<dbReference type="Gene3D" id="3.10.10.10">
    <property type="entry name" value="HIV Type 1 Reverse Transcriptase, subunit A, domain 1"/>
    <property type="match status" value="1"/>
</dbReference>
<gene>
    <name evidence="1" type="ORF">EPI10_024960</name>
</gene>
<proteinExistence type="predicted"/>